<sequence>MHTTSTPGLPPIHELSEIAATNNPDRVAYGEAATGREVTWSTFEERSRRAANALREHCAQGDRVAFLCDCSIAHTTLFNGAMKAGCVVSNLHTRASAETLRYCLDSIRPRVLVIDEQFSEFVESDLRDEITTDLSAVITTGTERTDYEQSHEPLLESHEAVAPDVRLREDDVASIQWTSGTTGRPKGWCHTHRALCHKALHLEKLLALDRTAAQAHVFTPSFAAWYALFLPALSSNAATYYLSEWDPEAYVRLIDEQDLTTADLIPTMWQEVLRLDSLSEYDLGSLNRVVTSGEYLDERTLAAIREEICEDVFNSYAATEVLGTEISAAELTDDRTGSVGKPIPGTRVRVVEPGGRPDAVKPAGETGEIIIKGPDRASWAWNDTQKTEEVFEDGWWYSGDLGYKDEEGYLYVEGRTDFMIKSKGIKVFPTPIEERLLEHPAVEQAAVVGVDDDEYGEKVVAVIRRTDDDVGSDELEAWCLESDEVARFERPREYHFVEEPFPRTATEKLDRAEIRSRVVSEAE</sequence>
<dbReference type="PANTHER" id="PTHR43767:SF1">
    <property type="entry name" value="NONRIBOSOMAL PEPTIDE SYNTHASE PES1 (EUROFUNG)-RELATED"/>
    <property type="match status" value="1"/>
</dbReference>
<evidence type="ECO:0000259" key="1">
    <source>
        <dbReference type="Pfam" id="PF00501"/>
    </source>
</evidence>
<dbReference type="EMBL" id="FNVN01000004">
    <property type="protein sequence ID" value="SEG57221.1"/>
    <property type="molecule type" value="Genomic_DNA"/>
</dbReference>
<dbReference type="Gene3D" id="3.40.50.12780">
    <property type="entry name" value="N-terminal domain of ligase-like"/>
    <property type="match status" value="1"/>
</dbReference>
<feature type="domain" description="AMP-binding enzyme C-terminal" evidence="2">
    <location>
        <begin position="432"/>
        <end position="508"/>
    </location>
</feature>
<evidence type="ECO:0000313" key="4">
    <source>
        <dbReference type="EMBL" id="SEG57221.1"/>
    </source>
</evidence>
<dbReference type="InterPro" id="IPR042099">
    <property type="entry name" value="ANL_N_sf"/>
</dbReference>
<dbReference type="AlphaFoldDB" id="A0A1H6B8P6"/>
<keyword evidence="5" id="KW-1185">Reference proteome</keyword>
<reference evidence="3 6" key="2">
    <citation type="journal article" date="2019" name="Nat. Commun.">
        <title>A new type of DNA phosphorothioation-based antiviral system in archaea.</title>
        <authorList>
            <person name="Xiong L."/>
            <person name="Liu S."/>
            <person name="Chen S."/>
            <person name="Xiao Y."/>
            <person name="Zhu B."/>
            <person name="Gao Y."/>
            <person name="Zhang Y."/>
            <person name="Chen B."/>
            <person name="Luo J."/>
            <person name="Deng Z."/>
            <person name="Chen X."/>
            <person name="Wang L."/>
            <person name="Chen S."/>
        </authorList>
    </citation>
    <scope>NUCLEOTIDE SEQUENCE [LARGE SCALE GENOMIC DNA]</scope>
    <source>
        <strain evidence="3 6">CGMCC 1.10331</strain>
        <plasmid evidence="3 6">unnamed1</plasmid>
    </source>
</reference>
<dbReference type="Pfam" id="PF00501">
    <property type="entry name" value="AMP-binding"/>
    <property type="match status" value="1"/>
</dbReference>
<dbReference type="InterPro" id="IPR050237">
    <property type="entry name" value="ATP-dep_AMP-bd_enzyme"/>
</dbReference>
<dbReference type="InterPro" id="IPR000873">
    <property type="entry name" value="AMP-dep_synth/lig_dom"/>
</dbReference>
<evidence type="ECO:0000313" key="5">
    <source>
        <dbReference type="Proteomes" id="UP000236740"/>
    </source>
</evidence>
<evidence type="ECO:0000313" key="6">
    <source>
        <dbReference type="Proteomes" id="UP000296733"/>
    </source>
</evidence>
<dbReference type="Proteomes" id="UP000296733">
    <property type="component" value="Plasmid unnamed1"/>
</dbReference>
<dbReference type="Pfam" id="PF13193">
    <property type="entry name" value="AMP-binding_C"/>
    <property type="match status" value="1"/>
</dbReference>
<dbReference type="SUPFAM" id="SSF56801">
    <property type="entry name" value="Acetyl-CoA synthetase-like"/>
    <property type="match status" value="1"/>
</dbReference>
<dbReference type="GeneID" id="39859570"/>
<evidence type="ECO:0000313" key="3">
    <source>
        <dbReference type="EMBL" id="QCC49202.1"/>
    </source>
</evidence>
<gene>
    <name evidence="3" type="ORF">DV707_15730</name>
    <name evidence="4" type="ORF">SAMN04488133_2672</name>
</gene>
<dbReference type="KEGG" id="hlm:DV707_15730"/>
<proteinExistence type="predicted"/>
<geneLocation type="plasmid" evidence="3">
    <name>unnamed1</name>
</geneLocation>
<dbReference type="InterPro" id="IPR020845">
    <property type="entry name" value="AMP-binding_CS"/>
</dbReference>
<dbReference type="Gene3D" id="3.30.300.30">
    <property type="match status" value="1"/>
</dbReference>
<name>A0A1H6B8P6_9EURY</name>
<accession>A0A1H6B8P6</accession>
<dbReference type="PROSITE" id="PS00455">
    <property type="entry name" value="AMP_BINDING"/>
    <property type="match status" value="1"/>
</dbReference>
<dbReference type="OrthoDB" id="193284at2157"/>
<organism evidence="4 5">
    <name type="scientific">Halobellus limi</name>
    <dbReference type="NCBI Taxonomy" id="699433"/>
    <lineage>
        <taxon>Archaea</taxon>
        <taxon>Methanobacteriati</taxon>
        <taxon>Methanobacteriota</taxon>
        <taxon>Stenosarchaea group</taxon>
        <taxon>Halobacteria</taxon>
        <taxon>Halobacteriales</taxon>
        <taxon>Haloferacaceae</taxon>
        <taxon>Halobellus</taxon>
    </lineage>
</organism>
<dbReference type="EMBL" id="CP031312">
    <property type="protein sequence ID" value="QCC49202.1"/>
    <property type="molecule type" value="Genomic_DNA"/>
</dbReference>
<dbReference type="InterPro" id="IPR025110">
    <property type="entry name" value="AMP-bd_C"/>
</dbReference>
<dbReference type="InterPro" id="IPR045851">
    <property type="entry name" value="AMP-bd_C_sf"/>
</dbReference>
<protein>
    <submittedName>
        <fullName evidence="4">Acyl-CoA synthetase (AMP-forming)/AMP-acid ligase II</fullName>
    </submittedName>
    <submittedName>
        <fullName evidence="3">Long-chain fatty acid--CoA ligase</fullName>
    </submittedName>
</protein>
<reference evidence="4 5" key="1">
    <citation type="submission" date="2016-10" db="EMBL/GenBank/DDBJ databases">
        <authorList>
            <person name="de Groot N.N."/>
        </authorList>
    </citation>
    <scope>NUCLEOTIDE SEQUENCE [LARGE SCALE GENOMIC DNA]</scope>
    <source>
        <strain evidence="4 5">CGMCC 1.10331</strain>
    </source>
</reference>
<feature type="domain" description="AMP-dependent synthetase/ligase" evidence="1">
    <location>
        <begin position="19"/>
        <end position="374"/>
    </location>
</feature>
<dbReference type="Proteomes" id="UP000236740">
    <property type="component" value="Unassembled WGS sequence"/>
</dbReference>
<dbReference type="GO" id="GO:0016878">
    <property type="term" value="F:acid-thiol ligase activity"/>
    <property type="evidence" value="ECO:0007669"/>
    <property type="project" value="UniProtKB-ARBA"/>
</dbReference>
<keyword evidence="4" id="KW-0436">Ligase</keyword>
<evidence type="ECO:0000259" key="2">
    <source>
        <dbReference type="Pfam" id="PF13193"/>
    </source>
</evidence>
<keyword evidence="3" id="KW-0614">Plasmid</keyword>
<dbReference type="RefSeq" id="WP_103992365.1">
    <property type="nucleotide sequence ID" value="NZ_CP031312.1"/>
</dbReference>
<dbReference type="PANTHER" id="PTHR43767">
    <property type="entry name" value="LONG-CHAIN-FATTY-ACID--COA LIGASE"/>
    <property type="match status" value="1"/>
</dbReference>